<organism evidence="1 2">
    <name type="scientific">Microcystis aeruginosa BLCC-F108</name>
    <dbReference type="NCBI Taxonomy" id="2755317"/>
    <lineage>
        <taxon>Bacteria</taxon>
        <taxon>Bacillati</taxon>
        <taxon>Cyanobacteriota</taxon>
        <taxon>Cyanophyceae</taxon>
        <taxon>Oscillatoriophycideae</taxon>
        <taxon>Chroococcales</taxon>
        <taxon>Microcystaceae</taxon>
        <taxon>Microcystis</taxon>
    </lineage>
</organism>
<dbReference type="Proteomes" id="UP000551499">
    <property type="component" value="Unassembled WGS sequence"/>
</dbReference>
<protein>
    <submittedName>
        <fullName evidence="1">Uncharacterized protein</fullName>
    </submittedName>
</protein>
<dbReference type="AlphaFoldDB" id="A0A841UK66"/>
<gene>
    <name evidence="1" type="ORF">H0902_07875</name>
</gene>
<dbReference type="EMBL" id="JACEGB010000139">
    <property type="protein sequence ID" value="MBC1190738.1"/>
    <property type="molecule type" value="Genomic_DNA"/>
</dbReference>
<name>A0A841UK66_MICAE</name>
<proteinExistence type="predicted"/>
<sequence>MSISLLLLPVALALRAIVGKDKLEEWAASSQNKVPTNFKDGNELERFVIGAGYDAEKWGSSYKTHLQGEKDFFFWDLIDGQWVAVFRKSTPDDVLNRFIKAVEKRGGRQIFYATNDSTSQSVKSAKTIEPVESTKSEVFPTNFRDKNLLRQTLIKFGMLPKETINGELICNVGPTSLCFFPSDDGSFFVEVNAKELKLIYNSLSTIDEDYKLQIQKETLESLKQRAKERNLVIESEEVQEDNSILLTLTINS</sequence>
<evidence type="ECO:0000313" key="2">
    <source>
        <dbReference type="Proteomes" id="UP000551499"/>
    </source>
</evidence>
<comment type="caution">
    <text evidence="1">The sequence shown here is derived from an EMBL/GenBank/DDBJ whole genome shotgun (WGS) entry which is preliminary data.</text>
</comment>
<reference evidence="1 2" key="1">
    <citation type="submission" date="2020-07" db="EMBL/GenBank/DDBJ databases">
        <title>Genomes of two Microcystis aeruginosa (Cyanobacteria) strains from Florida (USA) with disparate toxicogenic potential.</title>
        <authorList>
            <person name="Lefler F.W."/>
            <person name="Barbosa M."/>
            <person name="Berthold D.E."/>
            <person name="Laughinghouse H.D. IV."/>
        </authorList>
    </citation>
    <scope>NUCLEOTIDE SEQUENCE [LARGE SCALE GENOMIC DNA]</scope>
    <source>
        <strain evidence="1 2">BLCCF108</strain>
    </source>
</reference>
<accession>A0A841UK66</accession>
<evidence type="ECO:0000313" key="1">
    <source>
        <dbReference type="EMBL" id="MBC1190738.1"/>
    </source>
</evidence>
<dbReference type="RefSeq" id="WP_185237211.1">
    <property type="nucleotide sequence ID" value="NZ_JACEGB010000139.1"/>
</dbReference>